<keyword evidence="5" id="KW-0732">Signal</keyword>
<dbReference type="InterPro" id="IPR008969">
    <property type="entry name" value="CarboxyPept-like_regulatory"/>
</dbReference>
<dbReference type="SUPFAM" id="SSF56935">
    <property type="entry name" value="Porins"/>
    <property type="match status" value="1"/>
</dbReference>
<accession>A0A134B6C3</accession>
<comment type="subcellular location">
    <subcellularLocation>
        <location evidence="1">Cell outer membrane</location>
    </subcellularLocation>
</comment>
<dbReference type="GO" id="GO:0009279">
    <property type="term" value="C:cell outer membrane"/>
    <property type="evidence" value="ECO:0007669"/>
    <property type="project" value="UniProtKB-SubCell"/>
</dbReference>
<feature type="chain" id="PRO_5007462021" description="TonB-dependent receptor plug domain protein" evidence="5">
    <location>
        <begin position="22"/>
        <end position="1037"/>
    </location>
</feature>
<gene>
    <name evidence="6" type="ORF">HMPREF3185_01331</name>
</gene>
<evidence type="ECO:0000313" key="7">
    <source>
        <dbReference type="Proteomes" id="UP000070224"/>
    </source>
</evidence>
<protein>
    <recommendedName>
        <fullName evidence="8">TonB-dependent receptor plug domain protein</fullName>
    </recommendedName>
</protein>
<dbReference type="InterPro" id="IPR036942">
    <property type="entry name" value="Beta-barrel_TonB_sf"/>
</dbReference>
<dbReference type="SUPFAM" id="SSF49464">
    <property type="entry name" value="Carboxypeptidase regulatory domain-like"/>
    <property type="match status" value="1"/>
</dbReference>
<evidence type="ECO:0000256" key="1">
    <source>
        <dbReference type="ARBA" id="ARBA00004442"/>
    </source>
</evidence>
<dbReference type="Proteomes" id="UP000070224">
    <property type="component" value="Unassembled WGS sequence"/>
</dbReference>
<keyword evidence="2" id="KW-0472">Membrane</keyword>
<name>A0A134B6C3_9PORP</name>
<dbReference type="OrthoDB" id="9768177at2"/>
<dbReference type="InterPro" id="IPR037066">
    <property type="entry name" value="Plug_dom_sf"/>
</dbReference>
<evidence type="ECO:0000256" key="4">
    <source>
        <dbReference type="SAM" id="MobiDB-lite"/>
    </source>
</evidence>
<feature type="signal peptide" evidence="5">
    <location>
        <begin position="1"/>
        <end position="21"/>
    </location>
</feature>
<dbReference type="Gene3D" id="2.170.130.10">
    <property type="entry name" value="TonB-dependent receptor, plug domain"/>
    <property type="match status" value="1"/>
</dbReference>
<dbReference type="STRING" id="322095.HMPREF3185_01331"/>
<sequence>MKTRLSALALALLLGGGMASAQKILVTGRVTNASNAVLPKVQVVVKETGRSMTTTEQGLYVIELESGQTLQFILNGKVLKTVVANQPQVDVELPVQAPEQGKPKADTTATHSGDGKDDVILSTSSRGATSITGKARPLWVLNGVVLGSDYGSLESFAGADPKQVAAGLVPGLSAENIASVRILTTSSETSSYGPRGIAGVVEITTKSGSAGVSSLSYRGEYIYRPIPTYNDLNVMNSQQHVALIQDLLDGGMYPIHTLETSKDQGLIGRMYQLFNELDESGKPRLSNDEASRLAYFRTAERANTNWFKQLYRNTIVHNHTLSFNGGTNKTNLFASLTARIDPGWTIGSRANTYSGSMSADYKLLPTLKIGLNIIGEYNTSEEPATSAVKYANTTSRALLPTESYTKDYVSYNIFDELRESRRTRTQGYLGIQGTATWDILKQLRATFVTDVKYTNTVTFLDNTEHSVLARSMRAMQTTNVRNNNKNLRTDPNDPYALPYSVLPEGGIRESRVVQNYVNSFKFDLDYHQTFGKHNVLAAAGMELNQGNVQNNWNINYGVLYDLGYHSYYLPDAIQRLYEQGKDYYTIRNKVNNNLGFLTRASYTYDDRYSIDALLRFDASNRFGPSRYVRWLPTWNVELTWGVDRESFFRHLKPLSSMRLKTYVGLVADNPSVTNSLEEIYPNIPWRPSSKEIALAYSNLANHDLTYEKTMTYGARLGFGLFKGRISAEIDAYRRRSYDLVGPIYTQSLGGVAQKDGNVAELKSSGLQFTLSTVNFKTKTFSWTTGFSYLHKTNKITSLLSSPTVRTMVSGSGFSYEGYPLSSVFSIPFLGLTNEGMPRFYNERGVETLGDFNFSSSNINFLKYSGTLDPTDVGTLTNTFRYKNFTLSANINYEFGAVTRLRSISNTDDYSAFPRELTQRWKKPGDEAHTDIPRIPTSYAFDQYGADNLINGFYAYSASTARIVSTDLVRLKEISMEYTVSKTLLRRTPLKNLAVKLQAQNLMLLYSDARLRGDDPAYMYSSSVTAPKKLILTLRVGL</sequence>
<keyword evidence="3" id="KW-0998">Cell outer membrane</keyword>
<keyword evidence="7" id="KW-1185">Reference proteome</keyword>
<feature type="region of interest" description="Disordered" evidence="4">
    <location>
        <begin position="95"/>
        <end position="121"/>
    </location>
</feature>
<reference evidence="7" key="1">
    <citation type="submission" date="2016-01" db="EMBL/GenBank/DDBJ databases">
        <authorList>
            <person name="Mitreva M."/>
            <person name="Pepin K.H."/>
            <person name="Mihindukulasuriya K.A."/>
            <person name="Fulton R."/>
            <person name="Fronick C."/>
            <person name="O'Laughlin M."/>
            <person name="Miner T."/>
            <person name="Herter B."/>
            <person name="Rosa B.A."/>
            <person name="Cordes M."/>
            <person name="Tomlinson C."/>
            <person name="Wollam A."/>
            <person name="Palsikar V.B."/>
            <person name="Mardis E.R."/>
            <person name="Wilson R.K."/>
        </authorList>
    </citation>
    <scope>NUCLEOTIDE SEQUENCE [LARGE SCALE GENOMIC DNA]</scope>
    <source>
        <strain evidence="7">KA00683</strain>
    </source>
</reference>
<proteinExistence type="predicted"/>
<comment type="caution">
    <text evidence="6">The sequence shown here is derived from an EMBL/GenBank/DDBJ whole genome shotgun (WGS) entry which is preliminary data.</text>
</comment>
<evidence type="ECO:0000256" key="3">
    <source>
        <dbReference type="ARBA" id="ARBA00023237"/>
    </source>
</evidence>
<dbReference type="AlphaFoldDB" id="A0A134B6C3"/>
<evidence type="ECO:0000256" key="2">
    <source>
        <dbReference type="ARBA" id="ARBA00023136"/>
    </source>
</evidence>
<evidence type="ECO:0000256" key="5">
    <source>
        <dbReference type="SAM" id="SignalP"/>
    </source>
</evidence>
<evidence type="ECO:0000313" key="6">
    <source>
        <dbReference type="EMBL" id="KXB75483.1"/>
    </source>
</evidence>
<organism evidence="6 7">
    <name type="scientific">Porphyromonas somerae</name>
    <dbReference type="NCBI Taxonomy" id="322095"/>
    <lineage>
        <taxon>Bacteria</taxon>
        <taxon>Pseudomonadati</taxon>
        <taxon>Bacteroidota</taxon>
        <taxon>Bacteroidia</taxon>
        <taxon>Bacteroidales</taxon>
        <taxon>Porphyromonadaceae</taxon>
        <taxon>Porphyromonas</taxon>
    </lineage>
</organism>
<dbReference type="PATRIC" id="fig|322095.3.peg.1316"/>
<dbReference type="RefSeq" id="WP_156429995.1">
    <property type="nucleotide sequence ID" value="NZ_KQ960453.1"/>
</dbReference>
<dbReference type="EMBL" id="LSDK01000091">
    <property type="protein sequence ID" value="KXB75483.1"/>
    <property type="molecule type" value="Genomic_DNA"/>
</dbReference>
<evidence type="ECO:0008006" key="8">
    <source>
        <dbReference type="Google" id="ProtNLM"/>
    </source>
</evidence>
<dbReference type="Gene3D" id="2.40.170.20">
    <property type="entry name" value="TonB-dependent receptor, beta-barrel domain"/>
    <property type="match status" value="1"/>
</dbReference>